<evidence type="ECO:0000256" key="5">
    <source>
        <dbReference type="SAM" id="Phobius"/>
    </source>
</evidence>
<organism evidence="9 11">
    <name type="scientific">Bursaphelenchus xylophilus</name>
    <name type="common">Pinewood nematode worm</name>
    <name type="synonym">Aphelenchoides xylophilus</name>
    <dbReference type="NCBI Taxonomy" id="6326"/>
    <lineage>
        <taxon>Eukaryota</taxon>
        <taxon>Metazoa</taxon>
        <taxon>Ecdysozoa</taxon>
        <taxon>Nematoda</taxon>
        <taxon>Chromadorea</taxon>
        <taxon>Rhabditida</taxon>
        <taxon>Tylenchina</taxon>
        <taxon>Tylenchomorpha</taxon>
        <taxon>Aphelenchoidea</taxon>
        <taxon>Aphelenchoididae</taxon>
        <taxon>Bursaphelenchus</taxon>
    </lineage>
</organism>
<evidence type="ECO:0000313" key="10">
    <source>
        <dbReference type="Proteomes" id="UP000659654"/>
    </source>
</evidence>
<evidence type="ECO:0000259" key="6">
    <source>
        <dbReference type="Pfam" id="PF03151"/>
    </source>
</evidence>
<feature type="transmembrane region" description="Helical" evidence="5">
    <location>
        <begin position="135"/>
        <end position="153"/>
    </location>
</feature>
<feature type="transmembrane region" description="Helical" evidence="5">
    <location>
        <begin position="291"/>
        <end position="310"/>
    </location>
</feature>
<keyword evidence="10" id="KW-1185">Reference proteome</keyword>
<reference evidence="8" key="2">
    <citation type="submission" date="2020-08" db="EMBL/GenBank/DDBJ databases">
        <authorList>
            <person name="Kikuchi T."/>
        </authorList>
    </citation>
    <scope>NUCLEOTIDE SEQUENCE</scope>
    <source>
        <strain evidence="7">Ka4C1</strain>
    </source>
</reference>
<feature type="transmembrane region" description="Helical" evidence="5">
    <location>
        <begin position="236"/>
        <end position="257"/>
    </location>
</feature>
<feature type="transmembrane region" description="Helical" evidence="5">
    <location>
        <begin position="159"/>
        <end position="179"/>
    </location>
</feature>
<feature type="transmembrane region" description="Helical" evidence="5">
    <location>
        <begin position="264"/>
        <end position="285"/>
    </location>
</feature>
<dbReference type="EMBL" id="CAJFCV020000002">
    <property type="protein sequence ID" value="CAG9096549.1"/>
    <property type="molecule type" value="Genomic_DNA"/>
</dbReference>
<dbReference type="AlphaFoldDB" id="A0A1I7RPS8"/>
<dbReference type="OrthoDB" id="6418713at2759"/>
<dbReference type="InterPro" id="IPR037185">
    <property type="entry name" value="EmrE-like"/>
</dbReference>
<evidence type="ECO:0000313" key="11">
    <source>
        <dbReference type="WBParaSite" id="BXY_0271900.1"/>
    </source>
</evidence>
<sequence>MGFLPYVKRDTIFTIQVIVVCITWYSCSSGQNVVNKLALQKFPFPLTIALSSLINNVIYSIPLMAYFRIEPIRPKKSYLLKTILPISAGRALGVGFAYFGLLKVPVSYAQTVKATMPVFTVVISRYILSEVQSKRVYLSLLPIICGVFVASVTELQFNSMGLFSSLFSTAVFACLNVLAKKVFEETNMHPLNLLSLNSQLAGLMLFPFWFLKDGMALWSTFTDSEHSRVVEPISHFVGYLLMSGVLSFIQNLCAFLLIHQLTTLSYAISNAAKRIAVIIISLIYLRNPVTPMNFLGMLLSVIGVFIYNRIKSSERRKRSKSPLIPEKMDDYNDTKFLRRHERVVNLGGMRSTNSDVKLLLSS</sequence>
<comment type="subcellular location">
    <subcellularLocation>
        <location evidence="1">Membrane</location>
        <topology evidence="1">Multi-pass membrane protein</topology>
    </subcellularLocation>
</comment>
<dbReference type="EMBL" id="CAJFDI010000002">
    <property type="protein sequence ID" value="CAD5215133.1"/>
    <property type="molecule type" value="Genomic_DNA"/>
</dbReference>
<evidence type="ECO:0000256" key="1">
    <source>
        <dbReference type="ARBA" id="ARBA00004141"/>
    </source>
</evidence>
<evidence type="ECO:0000313" key="7">
    <source>
        <dbReference type="EMBL" id="CAD5215133.1"/>
    </source>
</evidence>
<evidence type="ECO:0000256" key="2">
    <source>
        <dbReference type="ARBA" id="ARBA00022692"/>
    </source>
</evidence>
<dbReference type="Pfam" id="PF03151">
    <property type="entry name" value="TPT"/>
    <property type="match status" value="1"/>
</dbReference>
<feature type="transmembrane region" description="Helical" evidence="5">
    <location>
        <begin position="78"/>
        <end position="101"/>
    </location>
</feature>
<feature type="transmembrane region" description="Helical" evidence="5">
    <location>
        <begin position="12"/>
        <end position="34"/>
    </location>
</feature>
<keyword evidence="2 5" id="KW-0812">Transmembrane</keyword>
<gene>
    <name evidence="7" type="ORF">BXYJ_LOCUS3877</name>
</gene>
<evidence type="ECO:0000256" key="3">
    <source>
        <dbReference type="ARBA" id="ARBA00022989"/>
    </source>
</evidence>
<evidence type="ECO:0000256" key="4">
    <source>
        <dbReference type="ARBA" id="ARBA00023136"/>
    </source>
</evidence>
<name>A0A1I7RPS8_BURXY</name>
<evidence type="ECO:0000313" key="8">
    <source>
        <dbReference type="EMBL" id="CAG9096549.1"/>
    </source>
</evidence>
<dbReference type="Proteomes" id="UP000659654">
    <property type="component" value="Unassembled WGS sequence"/>
</dbReference>
<feature type="transmembrane region" description="Helical" evidence="5">
    <location>
        <begin position="107"/>
        <end position="128"/>
    </location>
</feature>
<dbReference type="GO" id="GO:0016020">
    <property type="term" value="C:membrane"/>
    <property type="evidence" value="ECO:0007669"/>
    <property type="project" value="UniProtKB-SubCell"/>
</dbReference>
<dbReference type="SMR" id="A0A1I7RPS8"/>
<dbReference type="Proteomes" id="UP000582659">
    <property type="component" value="Unassembled WGS sequence"/>
</dbReference>
<keyword evidence="4 5" id="KW-0472">Membrane</keyword>
<evidence type="ECO:0000313" key="9">
    <source>
        <dbReference type="Proteomes" id="UP000095284"/>
    </source>
</evidence>
<feature type="transmembrane region" description="Helical" evidence="5">
    <location>
        <begin position="191"/>
        <end position="211"/>
    </location>
</feature>
<dbReference type="eggNOG" id="KOG1441">
    <property type="taxonomic scope" value="Eukaryota"/>
</dbReference>
<dbReference type="WBParaSite" id="BXY_0271900.1">
    <property type="protein sequence ID" value="BXY_0271900.1"/>
    <property type="gene ID" value="BXY_0271900"/>
</dbReference>
<feature type="domain" description="Sugar phosphate transporter" evidence="6">
    <location>
        <begin position="16"/>
        <end position="308"/>
    </location>
</feature>
<dbReference type="SUPFAM" id="SSF103481">
    <property type="entry name" value="Multidrug resistance efflux transporter EmrE"/>
    <property type="match status" value="2"/>
</dbReference>
<feature type="transmembrane region" description="Helical" evidence="5">
    <location>
        <begin position="46"/>
        <end position="66"/>
    </location>
</feature>
<dbReference type="InterPro" id="IPR050186">
    <property type="entry name" value="TPT_transporter"/>
</dbReference>
<proteinExistence type="predicted"/>
<dbReference type="PANTHER" id="PTHR11132">
    <property type="entry name" value="SOLUTE CARRIER FAMILY 35"/>
    <property type="match status" value="1"/>
</dbReference>
<keyword evidence="3 5" id="KW-1133">Transmembrane helix</keyword>
<reference evidence="11" key="1">
    <citation type="submission" date="2016-11" db="UniProtKB">
        <authorList>
            <consortium name="WormBaseParasite"/>
        </authorList>
    </citation>
    <scope>IDENTIFICATION</scope>
</reference>
<protein>
    <submittedName>
        <fullName evidence="7">(pine wood nematode) hypothetical protein</fullName>
    </submittedName>
    <submittedName>
        <fullName evidence="11">TPT domain-containing protein</fullName>
    </submittedName>
</protein>
<accession>A0A1I7RPS8</accession>
<dbReference type="Proteomes" id="UP000095284">
    <property type="component" value="Unplaced"/>
</dbReference>
<dbReference type="InterPro" id="IPR004853">
    <property type="entry name" value="Sugar_P_trans_dom"/>
</dbReference>